<feature type="region of interest" description="Disordered" evidence="2">
    <location>
        <begin position="138"/>
        <end position="210"/>
    </location>
</feature>
<dbReference type="Proteomes" id="UP000818029">
    <property type="component" value="Chromosome A04"/>
</dbReference>
<name>A0A1U8NJ42_GOSHI</name>
<dbReference type="PaxDb" id="3635-A0A1U8NJ42"/>
<keyword evidence="1" id="KW-0479">Metal-binding</keyword>
<feature type="compositionally biased region" description="Polar residues" evidence="2">
    <location>
        <begin position="194"/>
        <end position="205"/>
    </location>
</feature>
<feature type="region of interest" description="Disordered" evidence="2">
    <location>
        <begin position="259"/>
        <end position="289"/>
    </location>
</feature>
<feature type="compositionally biased region" description="Basic residues" evidence="2">
    <location>
        <begin position="144"/>
        <end position="170"/>
    </location>
</feature>
<dbReference type="PROSITE" id="PS50158">
    <property type="entry name" value="ZF_CCHC"/>
    <property type="match status" value="1"/>
</dbReference>
<feature type="domain" description="CCHC-type" evidence="3">
    <location>
        <begin position="232"/>
        <end position="247"/>
    </location>
</feature>
<reference evidence="5" key="2">
    <citation type="submission" date="2025-08" db="UniProtKB">
        <authorList>
            <consortium name="RefSeq"/>
        </authorList>
    </citation>
    <scope>IDENTIFICATION</scope>
</reference>
<dbReference type="SMART" id="SM00343">
    <property type="entry name" value="ZnF_C2HC"/>
    <property type="match status" value="1"/>
</dbReference>
<evidence type="ECO:0000256" key="2">
    <source>
        <dbReference type="SAM" id="MobiDB-lite"/>
    </source>
</evidence>
<dbReference type="AlphaFoldDB" id="A0A1U8NJ42"/>
<proteinExistence type="predicted"/>
<evidence type="ECO:0000313" key="5">
    <source>
        <dbReference type="RefSeq" id="XP_016737894.2"/>
    </source>
</evidence>
<sequence length="428" mass="48340">MRVLDELSCTLGKSLKCSILLLKDTMYHWWKTVSSVAPRESFTLEFFQSEFRKKYINQRFLDQKQKEFLELKQGTRIVSEYERKFVRLSQYVSEWVQSETEMCKHFEKGLNKEIKLLIEILEIRELATLADRAKKAKELNNERKRAKREARALSKRSRSRTHSIPTKKSKSQQERSTASVGYSGKTRSSKQHNPKSSSPKATSVGSVDDQKSRCKSYNKFHFGECRMKSGACFRCGSLNHFLRDCPEQADKEVDLALKSNVLNPRGRPPPHPGSASGSRTTAKDMTAKSEAQAPTRTYAICAKEEASTSDVITGSTYSYICMKLVSSMNMLVESTEFVIKVSNPLGKSVLVDKVLNCGSKYMELKCSDGDILQVDSNEFNALSAIESLSIVYEYPDVFLEELPGLPPVREVEFGIKLVPGTMPISITP</sequence>
<dbReference type="RefSeq" id="XP_016737894.2">
    <property type="nucleotide sequence ID" value="XM_016882405.2"/>
</dbReference>
<keyword evidence="4" id="KW-1185">Reference proteome</keyword>
<dbReference type="InterPro" id="IPR001878">
    <property type="entry name" value="Znf_CCHC"/>
</dbReference>
<keyword evidence="1" id="KW-0863">Zinc-finger</keyword>
<dbReference type="InterPro" id="IPR036875">
    <property type="entry name" value="Znf_CCHC_sf"/>
</dbReference>
<keyword evidence="1" id="KW-0862">Zinc</keyword>
<dbReference type="GO" id="GO:0003676">
    <property type="term" value="F:nucleic acid binding"/>
    <property type="evidence" value="ECO:0007669"/>
    <property type="project" value="InterPro"/>
</dbReference>
<dbReference type="InterPro" id="IPR032567">
    <property type="entry name" value="RTL1-rel"/>
</dbReference>
<dbReference type="Pfam" id="PF03732">
    <property type="entry name" value="Retrotrans_gag"/>
    <property type="match status" value="1"/>
</dbReference>
<dbReference type="SUPFAM" id="SSF57756">
    <property type="entry name" value="Retrovirus zinc finger-like domains"/>
    <property type="match status" value="1"/>
</dbReference>
<dbReference type="Pfam" id="PF00098">
    <property type="entry name" value="zf-CCHC"/>
    <property type="match status" value="1"/>
</dbReference>
<protein>
    <recommendedName>
        <fullName evidence="3">CCHC-type domain-containing protein</fullName>
    </recommendedName>
</protein>
<evidence type="ECO:0000259" key="3">
    <source>
        <dbReference type="PROSITE" id="PS50158"/>
    </source>
</evidence>
<dbReference type="PANTHER" id="PTHR15503:SF45">
    <property type="entry name" value="RNA-DIRECTED DNA POLYMERASE HOMOLOG"/>
    <property type="match status" value="1"/>
</dbReference>
<dbReference type="InterPro" id="IPR005162">
    <property type="entry name" value="Retrotrans_gag_dom"/>
</dbReference>
<dbReference type="GO" id="GO:0008270">
    <property type="term" value="F:zinc ion binding"/>
    <property type="evidence" value="ECO:0007669"/>
    <property type="project" value="UniProtKB-KW"/>
</dbReference>
<dbReference type="PANTHER" id="PTHR15503">
    <property type="entry name" value="LDOC1 RELATED"/>
    <property type="match status" value="1"/>
</dbReference>
<organism evidence="4 5">
    <name type="scientific">Gossypium hirsutum</name>
    <name type="common">Upland cotton</name>
    <name type="synonym">Gossypium mexicanum</name>
    <dbReference type="NCBI Taxonomy" id="3635"/>
    <lineage>
        <taxon>Eukaryota</taxon>
        <taxon>Viridiplantae</taxon>
        <taxon>Streptophyta</taxon>
        <taxon>Embryophyta</taxon>
        <taxon>Tracheophyta</taxon>
        <taxon>Spermatophyta</taxon>
        <taxon>Magnoliopsida</taxon>
        <taxon>eudicotyledons</taxon>
        <taxon>Gunneridae</taxon>
        <taxon>Pentapetalae</taxon>
        <taxon>rosids</taxon>
        <taxon>malvids</taxon>
        <taxon>Malvales</taxon>
        <taxon>Malvaceae</taxon>
        <taxon>Malvoideae</taxon>
        <taxon>Gossypium</taxon>
    </lineage>
</organism>
<gene>
    <name evidence="5" type="primary">LOC107947903</name>
</gene>
<evidence type="ECO:0000313" key="4">
    <source>
        <dbReference type="Proteomes" id="UP000818029"/>
    </source>
</evidence>
<evidence type="ECO:0000256" key="1">
    <source>
        <dbReference type="PROSITE-ProRule" id="PRU00047"/>
    </source>
</evidence>
<dbReference type="GeneID" id="107947903"/>
<dbReference type="Gene3D" id="4.10.60.10">
    <property type="entry name" value="Zinc finger, CCHC-type"/>
    <property type="match status" value="1"/>
</dbReference>
<accession>A0A1U8NJ42</accession>
<dbReference type="KEGG" id="ghi:107947903"/>
<reference evidence="4" key="1">
    <citation type="journal article" date="2020" name="Nat. Genet.">
        <title>Genomic diversifications of five Gossypium allopolyploid species and their impact on cotton improvement.</title>
        <authorList>
            <person name="Chen Z.J."/>
            <person name="Sreedasyam A."/>
            <person name="Ando A."/>
            <person name="Song Q."/>
            <person name="De Santiago L.M."/>
            <person name="Hulse-Kemp A.M."/>
            <person name="Ding M."/>
            <person name="Ye W."/>
            <person name="Kirkbride R.C."/>
            <person name="Jenkins J."/>
            <person name="Plott C."/>
            <person name="Lovell J."/>
            <person name="Lin Y.M."/>
            <person name="Vaughn R."/>
            <person name="Liu B."/>
            <person name="Simpson S."/>
            <person name="Scheffler B.E."/>
            <person name="Wen L."/>
            <person name="Saski C.A."/>
            <person name="Grover C.E."/>
            <person name="Hu G."/>
            <person name="Conover J.L."/>
            <person name="Carlson J.W."/>
            <person name="Shu S."/>
            <person name="Boston L.B."/>
            <person name="Williams M."/>
            <person name="Peterson D.G."/>
            <person name="McGee K."/>
            <person name="Jones D.C."/>
            <person name="Wendel J.F."/>
            <person name="Stelly D.M."/>
            <person name="Grimwood J."/>
            <person name="Schmutz J."/>
        </authorList>
    </citation>
    <scope>NUCLEOTIDE SEQUENCE [LARGE SCALE GENOMIC DNA]</scope>
    <source>
        <strain evidence="4">cv. TM-1</strain>
    </source>
</reference>